<accession>A0A818PHN3</accession>
<feature type="chain" id="PRO_5044132510" evidence="2">
    <location>
        <begin position="18"/>
        <end position="537"/>
    </location>
</feature>
<evidence type="ECO:0000313" key="10">
    <source>
        <dbReference type="EMBL" id="CAF4769680.1"/>
    </source>
</evidence>
<dbReference type="Proteomes" id="UP000663825">
    <property type="component" value="Unassembled WGS sequence"/>
</dbReference>
<dbReference type="EMBL" id="CAJOBR010004158">
    <property type="protein sequence ID" value="CAF4769680.1"/>
    <property type="molecule type" value="Genomic_DNA"/>
</dbReference>
<evidence type="ECO:0000313" key="8">
    <source>
        <dbReference type="EMBL" id="CAF4442882.1"/>
    </source>
</evidence>
<evidence type="ECO:0000313" key="6">
    <source>
        <dbReference type="EMBL" id="CAF3779775.1"/>
    </source>
</evidence>
<dbReference type="Proteomes" id="UP000663869">
    <property type="component" value="Unassembled WGS sequence"/>
</dbReference>
<proteinExistence type="predicted"/>
<feature type="coiled-coil region" evidence="1">
    <location>
        <begin position="371"/>
        <end position="433"/>
    </location>
</feature>
<evidence type="ECO:0000256" key="1">
    <source>
        <dbReference type="SAM" id="Coils"/>
    </source>
</evidence>
<evidence type="ECO:0000313" key="7">
    <source>
        <dbReference type="EMBL" id="CAF4344046.1"/>
    </source>
</evidence>
<gene>
    <name evidence="5" type="ORF">FME351_LOCUS23146</name>
    <name evidence="6" type="ORF">GRG538_LOCUS32975</name>
    <name evidence="8" type="ORF">HFQ381_LOCUS23275</name>
    <name evidence="4" type="ORF">LUA448_LOCUS27220</name>
    <name evidence="10" type="ORF">QYT958_LOCUS22093</name>
    <name evidence="3" type="ORF">TIS948_LOCUS13012</name>
    <name evidence="7" type="ORF">TSG867_LOCUS9077</name>
    <name evidence="9" type="ORF">UJA718_LOCUS25785</name>
</gene>
<organism evidence="5 11">
    <name type="scientific">Rotaria socialis</name>
    <dbReference type="NCBI Taxonomy" id="392032"/>
    <lineage>
        <taxon>Eukaryota</taxon>
        <taxon>Metazoa</taxon>
        <taxon>Spiralia</taxon>
        <taxon>Gnathifera</taxon>
        <taxon>Rotifera</taxon>
        <taxon>Eurotatoria</taxon>
        <taxon>Bdelloidea</taxon>
        <taxon>Philodinida</taxon>
        <taxon>Philodinidae</taxon>
        <taxon>Rotaria</taxon>
    </lineage>
</organism>
<evidence type="ECO:0000256" key="2">
    <source>
        <dbReference type="SAM" id="SignalP"/>
    </source>
</evidence>
<dbReference type="EMBL" id="CAJNYU010003038">
    <property type="protein sequence ID" value="CAF3625193.1"/>
    <property type="molecule type" value="Genomic_DNA"/>
</dbReference>
<dbReference type="Proteomes" id="UP000663851">
    <property type="component" value="Unassembled WGS sequence"/>
</dbReference>
<evidence type="ECO:0000313" key="9">
    <source>
        <dbReference type="EMBL" id="CAF4493134.1"/>
    </source>
</evidence>
<dbReference type="Proteomes" id="UP000663862">
    <property type="component" value="Unassembled WGS sequence"/>
</dbReference>
<sequence length="537" mass="61088">MFLHLLFVFLLLNKCKCSTDVQWYRDELTIKVVPGYQAAYRMLNDDIIQPILNFNATFSDTEDINTIIVHPEHDEHNATTYLTEEVSEENITVQQNPYDTAMIENINNDDKVEIEQATEETTQNASLHNDNLVADADIHLITEIELKEAETTPKSHFDDWTLLSQESSDNETHESLDTIEHLNEKIIVDHLQVEDLNSTLILVTVDKKVAEDAIFELNRFTSEDNRLKVLVDKIRIAANGVYTNLKNASSECEQLRTKLNEGIATAVIVVSKQEALCREADTTIKQLTSDIQNQEQQVAFAQQVVNERQDAVATAERELRDAEDRVEKARLCRGKRLIGGWWRKNVEKPVVQAVQHVVVKPVCSVVNMGGIDAAKDARSSAQRMLGEARQRLSNEQQQLSQKRAELSDAQVRRNVAEERRQALALTLSELQKKYEVISSFTQQFLDVSTHLTVVRGNSQTLNIEIKRLLDFELVIQPLNSLAQKMIQDELMPKFGFEISASTIATIDHILDRLGKRLMHFPLLTNENTITSTIVDEF</sequence>
<dbReference type="Proteomes" id="UP000663872">
    <property type="component" value="Unassembled WGS sequence"/>
</dbReference>
<dbReference type="Proteomes" id="UP000663833">
    <property type="component" value="Unassembled WGS sequence"/>
</dbReference>
<evidence type="ECO:0000313" key="11">
    <source>
        <dbReference type="Proteomes" id="UP000663869"/>
    </source>
</evidence>
<dbReference type="EMBL" id="CAJOBO010002294">
    <property type="protein sequence ID" value="CAF4442882.1"/>
    <property type="molecule type" value="Genomic_DNA"/>
</dbReference>
<dbReference type="EMBL" id="CAJNXB010002001">
    <property type="protein sequence ID" value="CAF3208652.1"/>
    <property type="molecule type" value="Genomic_DNA"/>
</dbReference>
<dbReference type="Proteomes" id="UP000663848">
    <property type="component" value="Unassembled WGS sequence"/>
</dbReference>
<comment type="caution">
    <text evidence="5">The sequence shown here is derived from an EMBL/GenBank/DDBJ whole genome shotgun (WGS) entry which is preliminary data.</text>
</comment>
<dbReference type="EMBL" id="CAJOBP010006453">
    <property type="protein sequence ID" value="CAF4493134.1"/>
    <property type="molecule type" value="Genomic_DNA"/>
</dbReference>
<dbReference type="AlphaFoldDB" id="A0A818PHN3"/>
<evidence type="ECO:0000313" key="5">
    <source>
        <dbReference type="EMBL" id="CAF3625193.1"/>
    </source>
</evidence>
<name>A0A818PHN3_9BILA</name>
<feature type="signal peptide" evidence="2">
    <location>
        <begin position="1"/>
        <end position="17"/>
    </location>
</feature>
<dbReference type="OrthoDB" id="10030335at2759"/>
<keyword evidence="1" id="KW-0175">Coiled coil</keyword>
<dbReference type="EMBL" id="CAJNYT010005854">
    <property type="protein sequence ID" value="CAF3779775.1"/>
    <property type="molecule type" value="Genomic_DNA"/>
</dbReference>
<feature type="coiled-coil region" evidence="1">
    <location>
        <begin position="245"/>
        <end position="332"/>
    </location>
</feature>
<evidence type="ECO:0000313" key="4">
    <source>
        <dbReference type="EMBL" id="CAF3536024.1"/>
    </source>
</evidence>
<dbReference type="Proteomes" id="UP000663873">
    <property type="component" value="Unassembled WGS sequence"/>
</dbReference>
<evidence type="ECO:0000313" key="12">
    <source>
        <dbReference type="Proteomes" id="UP000663873"/>
    </source>
</evidence>
<keyword evidence="12" id="KW-1185">Reference proteome</keyword>
<keyword evidence="2" id="KW-0732">Signal</keyword>
<reference evidence="5" key="1">
    <citation type="submission" date="2021-02" db="EMBL/GenBank/DDBJ databases">
        <authorList>
            <person name="Nowell W R."/>
        </authorList>
    </citation>
    <scope>NUCLEOTIDE SEQUENCE</scope>
</reference>
<evidence type="ECO:0000313" key="3">
    <source>
        <dbReference type="EMBL" id="CAF3208652.1"/>
    </source>
</evidence>
<protein>
    <submittedName>
        <fullName evidence="5">Uncharacterized protein</fullName>
    </submittedName>
</protein>
<dbReference type="EMBL" id="CAJOBQ010000388">
    <property type="protein sequence ID" value="CAF4344046.1"/>
    <property type="molecule type" value="Genomic_DNA"/>
</dbReference>
<dbReference type="EMBL" id="CAJNYD010003673">
    <property type="protein sequence ID" value="CAF3536024.1"/>
    <property type="molecule type" value="Genomic_DNA"/>
</dbReference>